<evidence type="ECO:0000256" key="3">
    <source>
        <dbReference type="ARBA" id="ARBA00022630"/>
    </source>
</evidence>
<dbReference type="AlphaFoldDB" id="A0A0C1Y918"/>
<dbReference type="NCBIfam" id="NF005741">
    <property type="entry name" value="PRK07565.1"/>
    <property type="match status" value="1"/>
</dbReference>
<dbReference type="GO" id="GO:0006207">
    <property type="term" value="P:'de novo' pyrimidine nucleobase biosynthetic process"/>
    <property type="evidence" value="ECO:0007669"/>
    <property type="project" value="TreeGrafter"/>
</dbReference>
<reference evidence="8" key="1">
    <citation type="submission" date="2014-11" db="EMBL/GenBank/DDBJ databases">
        <authorList>
            <person name="Malar M.C."/>
            <person name="Sen D."/>
            <person name="Tripathy S."/>
        </authorList>
    </citation>
    <scope>NUCLEOTIDE SEQUENCE</scope>
    <source>
        <strain evidence="8">BDU141951</strain>
    </source>
</reference>
<dbReference type="GO" id="GO:0044205">
    <property type="term" value="P:'de novo' UMP biosynthetic process"/>
    <property type="evidence" value="ECO:0007669"/>
    <property type="project" value="UniProtKB-UniPathway"/>
</dbReference>
<dbReference type="InterPro" id="IPR012135">
    <property type="entry name" value="Dihydroorotate_DH_1_2"/>
</dbReference>
<dbReference type="PANTHER" id="PTHR48109">
    <property type="entry name" value="DIHYDROOROTATE DEHYDROGENASE (QUINONE), MITOCHONDRIAL-RELATED"/>
    <property type="match status" value="1"/>
</dbReference>
<dbReference type="GO" id="GO:0004152">
    <property type="term" value="F:dihydroorotate dehydrogenase activity"/>
    <property type="evidence" value="ECO:0007669"/>
    <property type="project" value="InterPro"/>
</dbReference>
<evidence type="ECO:0000256" key="1">
    <source>
        <dbReference type="ARBA" id="ARBA00001917"/>
    </source>
</evidence>
<keyword evidence="4" id="KW-0288">FMN</keyword>
<keyword evidence="6" id="KW-0560">Oxidoreductase</keyword>
<evidence type="ECO:0000259" key="7">
    <source>
        <dbReference type="Pfam" id="PF01180"/>
    </source>
</evidence>
<evidence type="ECO:0000313" key="8">
    <source>
        <dbReference type="EMBL" id="NEV69012.1"/>
    </source>
</evidence>
<dbReference type="InterPro" id="IPR050074">
    <property type="entry name" value="DHO_dehydrogenase"/>
</dbReference>
<comment type="pathway">
    <text evidence="2">Pyrimidine metabolism; UMP biosynthesis via de novo pathway.</text>
</comment>
<dbReference type="CDD" id="cd04739">
    <property type="entry name" value="DHOD_like"/>
    <property type="match status" value="1"/>
</dbReference>
<dbReference type="InterPro" id="IPR013785">
    <property type="entry name" value="Aldolase_TIM"/>
</dbReference>
<dbReference type="Pfam" id="PF01180">
    <property type="entry name" value="DHO_dh"/>
    <property type="match status" value="1"/>
</dbReference>
<organism evidence="8">
    <name type="scientific">Lyngbya confervoides BDU141951</name>
    <dbReference type="NCBI Taxonomy" id="1574623"/>
    <lineage>
        <taxon>Bacteria</taxon>
        <taxon>Bacillati</taxon>
        <taxon>Cyanobacteriota</taxon>
        <taxon>Cyanophyceae</taxon>
        <taxon>Oscillatoriophycideae</taxon>
        <taxon>Oscillatoriales</taxon>
        <taxon>Microcoleaceae</taxon>
        <taxon>Lyngbya</taxon>
    </lineage>
</organism>
<dbReference type="Gene3D" id="3.20.20.70">
    <property type="entry name" value="Aldolase class I"/>
    <property type="match status" value="1"/>
</dbReference>
<keyword evidence="3" id="KW-0285">Flavoprotein</keyword>
<accession>A0A0C1Y918</accession>
<gene>
    <name evidence="8" type="ORF">QQ91_018085</name>
</gene>
<reference evidence="8" key="3">
    <citation type="submission" date="2020-02" db="EMBL/GenBank/DDBJ databases">
        <authorList>
            <person name="Sarangi A.N."/>
            <person name="Ghosh S."/>
            <person name="Mukherjee M."/>
            <person name="Tripathy S."/>
        </authorList>
    </citation>
    <scope>NUCLEOTIDE SEQUENCE</scope>
    <source>
        <strain evidence="8">BDU141951</strain>
    </source>
</reference>
<dbReference type="SUPFAM" id="SSF51395">
    <property type="entry name" value="FMN-linked oxidoreductases"/>
    <property type="match status" value="1"/>
</dbReference>
<evidence type="ECO:0000256" key="5">
    <source>
        <dbReference type="ARBA" id="ARBA00022975"/>
    </source>
</evidence>
<evidence type="ECO:0000256" key="6">
    <source>
        <dbReference type="ARBA" id="ARBA00023002"/>
    </source>
</evidence>
<comment type="caution">
    <text evidence="8">The sequence shown here is derived from an EMBL/GenBank/DDBJ whole genome shotgun (WGS) entry which is preliminary data.</text>
</comment>
<reference evidence="8" key="2">
    <citation type="journal article" date="2015" name="Genome Announc.">
        <title>Draft Genome Sequence of Filamentous Marine Cyanobacterium Lyngbya confervoides Strain BDU141951.</title>
        <authorList>
            <person name="Chandrababunaidu M.M."/>
            <person name="Sen D."/>
            <person name="Tripathy S."/>
        </authorList>
    </citation>
    <scope>NUCLEOTIDE SEQUENCE</scope>
    <source>
        <strain evidence="8">BDU141951</strain>
    </source>
</reference>
<evidence type="ECO:0000256" key="4">
    <source>
        <dbReference type="ARBA" id="ARBA00022643"/>
    </source>
</evidence>
<dbReference type="PIRSF" id="PIRSF000164">
    <property type="entry name" value="DHO_oxidase"/>
    <property type="match status" value="1"/>
</dbReference>
<dbReference type="InterPro" id="IPR005720">
    <property type="entry name" value="Dihydroorotate_DH_cat"/>
</dbReference>
<keyword evidence="5" id="KW-0665">Pyrimidine biosynthesis</keyword>
<protein>
    <submittedName>
        <fullName evidence="8">Dihydroorotate dehydrogenase-like protein</fullName>
    </submittedName>
</protein>
<feature type="domain" description="Dihydroorotate dehydrogenase catalytic" evidence="7">
    <location>
        <begin position="86"/>
        <end position="289"/>
    </location>
</feature>
<evidence type="ECO:0000256" key="2">
    <source>
        <dbReference type="ARBA" id="ARBA00004725"/>
    </source>
</evidence>
<name>A0A0C1Y918_9CYAN</name>
<dbReference type="EMBL" id="JTHE02000003">
    <property type="protein sequence ID" value="NEV69012.1"/>
    <property type="molecule type" value="Genomic_DNA"/>
</dbReference>
<dbReference type="GO" id="GO:0005737">
    <property type="term" value="C:cytoplasm"/>
    <property type="evidence" value="ECO:0007669"/>
    <property type="project" value="InterPro"/>
</dbReference>
<sequence length="340" mass="37970">MDLTTTYLGLTLKSPLVVGAAGPLTEELSNIRWLEDSGAAAIVLHSLFEEQIRRERLELHHHLEHGTESFAEALTYFPEPEVFHVGTEAYLDHIRMAKAMVDVPIIGSLNGFTLGGWTDYAQQMEEAGADAIELNIYWIPTDLEMSGADVEQHYLDVVHAVKAVVNIPLAVKLSPYFSNTANIAKRLCEAGADGLVLFNRFYEPDIDIENLEVQPSLILSHHSDMLLPLNWIALLHDRIPASLAATTGINKAEDVIKMLMAGADVTMLVATLLRHGIGHLKTIEEELITWLQEHEYESLDILRGSMSQRNSPNPSEFERVQYMRAVQSYHPIWEANVPSA</sequence>
<dbReference type="UniPathway" id="UPA00070"/>
<dbReference type="PANTHER" id="PTHR48109:SF3">
    <property type="entry name" value="SLL0744 PROTEIN"/>
    <property type="match status" value="1"/>
</dbReference>
<comment type="cofactor">
    <cofactor evidence="1">
        <name>FMN</name>
        <dbReference type="ChEBI" id="CHEBI:58210"/>
    </cofactor>
</comment>
<proteinExistence type="predicted"/>